<dbReference type="PROSITE" id="PS51257">
    <property type="entry name" value="PROKAR_LIPOPROTEIN"/>
    <property type="match status" value="1"/>
</dbReference>
<sequence>MVIRFLLLSLFLVTISGCANPGDDSISLSSMMEEENPIGSVEIRDDQQVINMNEEAKTSKQGKIDEFKSMIADIELKRVKKSDISEVGKEYAKEGSLLKIFIDDEENKDDDLVMDLAGDGGGLVVSFEDGGASQDVYEIQNGDAGLYEEVHDFYESISEEKN</sequence>
<accession>A0A4Z0GZ67</accession>
<feature type="signal peptide" evidence="1">
    <location>
        <begin position="1"/>
        <end position="21"/>
    </location>
</feature>
<dbReference type="EMBL" id="SRJC01000001">
    <property type="protein sequence ID" value="TGB03522.1"/>
    <property type="molecule type" value="Genomic_DNA"/>
</dbReference>
<dbReference type="RefSeq" id="WP_135326253.1">
    <property type="nucleotide sequence ID" value="NZ_SRJC01000001.1"/>
</dbReference>
<evidence type="ECO:0000313" key="2">
    <source>
        <dbReference type="EMBL" id="TGB03522.1"/>
    </source>
</evidence>
<protein>
    <submittedName>
        <fullName evidence="2">Uncharacterized protein</fullName>
    </submittedName>
</protein>
<gene>
    <name evidence="2" type="ORF">E4663_00520</name>
</gene>
<name>A0A4Z0GZ67_9BACI</name>
<reference evidence="2 3" key="1">
    <citation type="journal article" date="2003" name="Int. J. Syst. Evol. Microbiol.">
        <title>Halobacillus salinus sp. nov., isolated from a salt lake on the coast of the East Sea in Korea.</title>
        <authorList>
            <person name="Yoon J.H."/>
            <person name="Kang K.H."/>
            <person name="Park Y.H."/>
        </authorList>
    </citation>
    <scope>NUCLEOTIDE SEQUENCE [LARGE SCALE GENOMIC DNA]</scope>
    <source>
        <strain evidence="2 3">HSL-3</strain>
    </source>
</reference>
<organism evidence="2 3">
    <name type="scientific">Halobacillus salinus</name>
    <dbReference type="NCBI Taxonomy" id="192814"/>
    <lineage>
        <taxon>Bacteria</taxon>
        <taxon>Bacillati</taxon>
        <taxon>Bacillota</taxon>
        <taxon>Bacilli</taxon>
        <taxon>Bacillales</taxon>
        <taxon>Bacillaceae</taxon>
        <taxon>Halobacillus</taxon>
    </lineage>
</organism>
<keyword evidence="1" id="KW-0732">Signal</keyword>
<comment type="caution">
    <text evidence="2">The sequence shown here is derived from an EMBL/GenBank/DDBJ whole genome shotgun (WGS) entry which is preliminary data.</text>
</comment>
<evidence type="ECO:0000313" key="3">
    <source>
        <dbReference type="Proteomes" id="UP000297982"/>
    </source>
</evidence>
<evidence type="ECO:0000256" key="1">
    <source>
        <dbReference type="SAM" id="SignalP"/>
    </source>
</evidence>
<feature type="chain" id="PRO_5038603849" evidence="1">
    <location>
        <begin position="22"/>
        <end position="162"/>
    </location>
</feature>
<proteinExistence type="predicted"/>
<keyword evidence="3" id="KW-1185">Reference proteome</keyword>
<dbReference type="Proteomes" id="UP000297982">
    <property type="component" value="Unassembled WGS sequence"/>
</dbReference>
<dbReference type="AlphaFoldDB" id="A0A4Z0GZ67"/>
<dbReference type="STRING" id="192814.GCA_900166575_00394"/>